<reference evidence="1" key="1">
    <citation type="journal article" date="2021" name="Proc. Natl. Acad. Sci. U.S.A.">
        <title>Three genomes in the algal genus Volvox reveal the fate of a haploid sex-determining region after a transition to homothallism.</title>
        <authorList>
            <person name="Yamamoto K."/>
            <person name="Hamaji T."/>
            <person name="Kawai-Toyooka H."/>
            <person name="Matsuzaki R."/>
            <person name="Takahashi F."/>
            <person name="Nishimura Y."/>
            <person name="Kawachi M."/>
            <person name="Noguchi H."/>
            <person name="Minakuchi Y."/>
            <person name="Umen J.G."/>
            <person name="Toyoda A."/>
            <person name="Nozaki H."/>
        </authorList>
    </citation>
    <scope>NUCLEOTIDE SEQUENCE</scope>
    <source>
        <strain evidence="1">NIES-3786</strain>
    </source>
</reference>
<dbReference type="OrthoDB" id="549020at2759"/>
<evidence type="ECO:0000313" key="2">
    <source>
        <dbReference type="Proteomes" id="UP000747110"/>
    </source>
</evidence>
<proteinExistence type="predicted"/>
<organism evidence="1 2">
    <name type="scientific">Volvox reticuliferus</name>
    <dbReference type="NCBI Taxonomy" id="1737510"/>
    <lineage>
        <taxon>Eukaryota</taxon>
        <taxon>Viridiplantae</taxon>
        <taxon>Chlorophyta</taxon>
        <taxon>core chlorophytes</taxon>
        <taxon>Chlorophyceae</taxon>
        <taxon>CS clade</taxon>
        <taxon>Chlamydomonadales</taxon>
        <taxon>Volvocaceae</taxon>
        <taxon>Volvox</taxon>
    </lineage>
</organism>
<accession>A0A8J4CWS7</accession>
<comment type="caution">
    <text evidence="1">The sequence shown here is derived from an EMBL/GenBank/DDBJ whole genome shotgun (WGS) entry which is preliminary data.</text>
</comment>
<gene>
    <name evidence="1" type="ORF">Vretifemale_18099</name>
</gene>
<sequence length="623" mass="63242">MMSSTSARAVGSAAATTAGHPPDAFLLYSSSINGGQGNLLLQQPLITTVWRDPDEPLSRLRRTIASWLAGNPYPSLGLRRAPLSDVVHLVQREPSLSSILHNSPTPHTHLKLMLLGPENHDVFAVRTELEQEVLLMDELALRRAAASASSLGADLEPLHLLSSSWQFSTSPNVGPATVQLSGGSHLLAENSAAVTYSQGSGNLLAATASYMTSSNAALTNYTGSSQLRTALSWGPDDCDAVDAHTNTLSQAVLDAVLAAWPGSSALARLKRRAALALASAKDGPEGPYSMLASALGDVLHRHEAEAVAELRHPVTKTLRVKQLLHEGAPTDALLPHGITQGSALQLGGSSGVGGVGSVAVGAAAAAAIAPCSAPGTEGAGFLRVVKGKYDIVVVLDLPGLLQTHAHRHSGGVQGGQVLTATTVPAVGEATGPLASGAPAAAAAMLLQTSLSTGVIGAAGLHSGVGGRGPLARSTSDLTTGMETGLMLGCGGTGSGGGGGSGPLQLLSSAVAATAGGVFSPSSGAMFTSTSTAMVSSVVEGFPELALRAFPGPSAAAQLRRAIVGHLASLPRRSQPWTHLGVFVAGSQAHLWLKPANRWPKLKAFVMHSDSRGAFLDVQLPGAA</sequence>
<protein>
    <submittedName>
        <fullName evidence="1">Uncharacterized protein</fullName>
    </submittedName>
</protein>
<dbReference type="AlphaFoldDB" id="A0A8J4CWS7"/>
<dbReference type="Proteomes" id="UP000747110">
    <property type="component" value="Unassembled WGS sequence"/>
</dbReference>
<keyword evidence="2" id="KW-1185">Reference proteome</keyword>
<evidence type="ECO:0000313" key="1">
    <source>
        <dbReference type="EMBL" id="GIL90453.1"/>
    </source>
</evidence>
<dbReference type="EMBL" id="BNCP01000057">
    <property type="protein sequence ID" value="GIL90453.1"/>
    <property type="molecule type" value="Genomic_DNA"/>
</dbReference>
<name>A0A8J4CWS7_9CHLO</name>
<feature type="non-terminal residue" evidence="1">
    <location>
        <position position="1"/>
    </location>
</feature>